<dbReference type="EMBL" id="AJZD02000300">
    <property type="protein sequence ID" value="OEF87204.1"/>
    <property type="molecule type" value="Genomic_DNA"/>
</dbReference>
<sequence length="60" mass="7208">MNTEKLLTYADLCPMLNRNYKSIWRWVQNGTFPQPVKHLGRTIGWRRLDVENWIKESSES</sequence>
<dbReference type="SUPFAM" id="SSF46955">
    <property type="entry name" value="Putative DNA-binding domain"/>
    <property type="match status" value="1"/>
</dbReference>
<reference evidence="1 2" key="1">
    <citation type="journal article" date="2012" name="Science">
        <title>Ecological populations of bacteria act as socially cohesive units of antibiotic production and resistance.</title>
        <authorList>
            <person name="Cordero O.X."/>
            <person name="Wildschutte H."/>
            <person name="Kirkup B."/>
            <person name="Proehl S."/>
            <person name="Ngo L."/>
            <person name="Hussain F."/>
            <person name="Le Roux F."/>
            <person name="Mincer T."/>
            <person name="Polz M.F."/>
        </authorList>
    </citation>
    <scope>NUCLEOTIDE SEQUENCE [LARGE SCALE GENOMIC DNA]</scope>
    <source>
        <strain evidence="1 2">12E03</strain>
    </source>
</reference>
<organism evidence="1 2">
    <name type="scientific">Vibrio splendidus 12E03</name>
    <dbReference type="NCBI Taxonomy" id="1191305"/>
    <lineage>
        <taxon>Bacteria</taxon>
        <taxon>Pseudomonadati</taxon>
        <taxon>Pseudomonadota</taxon>
        <taxon>Gammaproteobacteria</taxon>
        <taxon>Vibrionales</taxon>
        <taxon>Vibrionaceae</taxon>
        <taxon>Vibrio</taxon>
    </lineage>
</organism>
<dbReference type="Gene3D" id="1.10.238.160">
    <property type="match status" value="1"/>
</dbReference>
<evidence type="ECO:0000313" key="1">
    <source>
        <dbReference type="EMBL" id="OEF87204.1"/>
    </source>
</evidence>
<accession>A0A1E5FE67</accession>
<gene>
    <name evidence="1" type="ORF">A142_09510</name>
</gene>
<dbReference type="Proteomes" id="UP000094802">
    <property type="component" value="Unassembled WGS sequence"/>
</dbReference>
<dbReference type="Pfam" id="PF05930">
    <property type="entry name" value="Phage_AlpA"/>
    <property type="match status" value="1"/>
</dbReference>
<dbReference type="InterPro" id="IPR010260">
    <property type="entry name" value="AlpA"/>
</dbReference>
<proteinExistence type="predicted"/>
<name>A0A1E5FE67_VIBSP</name>
<dbReference type="AlphaFoldDB" id="A0A1E5FE67"/>
<protein>
    <submittedName>
        <fullName evidence="1">AlpA family phage regulatory protein</fullName>
    </submittedName>
</protein>
<dbReference type="InterPro" id="IPR009061">
    <property type="entry name" value="DNA-bd_dom_put_sf"/>
</dbReference>
<dbReference type="OrthoDB" id="5298532at2"/>
<evidence type="ECO:0000313" key="2">
    <source>
        <dbReference type="Proteomes" id="UP000094802"/>
    </source>
</evidence>
<comment type="caution">
    <text evidence="1">The sequence shown here is derived from an EMBL/GenBank/DDBJ whole genome shotgun (WGS) entry which is preliminary data.</text>
</comment>